<keyword evidence="6" id="KW-1185">Reference proteome</keyword>
<evidence type="ECO:0000256" key="3">
    <source>
        <dbReference type="ARBA" id="ARBA00022963"/>
    </source>
</evidence>
<keyword evidence="4" id="KW-0732">Signal</keyword>
<keyword evidence="2" id="KW-0378">Hydrolase</keyword>
<dbReference type="InterPro" id="IPR035669">
    <property type="entry name" value="SGNH_plant_lipase-like"/>
</dbReference>
<dbReference type="CDD" id="cd01837">
    <property type="entry name" value="SGNH_plant_lipase_like"/>
    <property type="match status" value="1"/>
</dbReference>
<dbReference type="PANTHER" id="PTHR45648">
    <property type="entry name" value="GDSL LIPASE/ACYLHYDROLASE FAMILY PROTEIN (AFU_ORTHOLOGUE AFUA_4G14700)"/>
    <property type="match status" value="1"/>
</dbReference>
<accession>A0A2C9WCX6</accession>
<dbReference type="GO" id="GO:0016042">
    <property type="term" value="P:lipid catabolic process"/>
    <property type="evidence" value="ECO:0007669"/>
    <property type="project" value="UniProtKB-KW"/>
</dbReference>
<dbReference type="Pfam" id="PF00657">
    <property type="entry name" value="Lipase_GDSL"/>
    <property type="match status" value="1"/>
</dbReference>
<protein>
    <recommendedName>
        <fullName evidence="7">GDSL esterase/lipase</fullName>
    </recommendedName>
</protein>
<keyword evidence="3" id="KW-0442">Lipid degradation</keyword>
<evidence type="ECO:0000256" key="2">
    <source>
        <dbReference type="ARBA" id="ARBA00022801"/>
    </source>
</evidence>
<name>A0A2C9WCX6_MANES</name>
<dbReference type="InterPro" id="IPR001087">
    <property type="entry name" value="GDSL"/>
</dbReference>
<dbReference type="Gramene" id="Manes.02G111500.1.v8.1">
    <property type="protein sequence ID" value="Manes.02G111500.1.v8.1.CDS"/>
    <property type="gene ID" value="Manes.02G111500.v8.1"/>
</dbReference>
<evidence type="ECO:0000256" key="1">
    <source>
        <dbReference type="ARBA" id="ARBA00008668"/>
    </source>
</evidence>
<evidence type="ECO:0000313" key="6">
    <source>
        <dbReference type="Proteomes" id="UP000091857"/>
    </source>
</evidence>
<comment type="similarity">
    <text evidence="1">Belongs to the 'GDSL' lipolytic enzyme family.</text>
</comment>
<feature type="signal peptide" evidence="4">
    <location>
        <begin position="1"/>
        <end position="22"/>
    </location>
</feature>
<dbReference type="GO" id="GO:0016788">
    <property type="term" value="F:hydrolase activity, acting on ester bonds"/>
    <property type="evidence" value="ECO:0007669"/>
    <property type="project" value="InterPro"/>
</dbReference>
<dbReference type="PANTHER" id="PTHR45648:SF107">
    <property type="entry name" value="GDSL ESTERASE_LIPASE"/>
    <property type="match status" value="1"/>
</dbReference>
<comment type="caution">
    <text evidence="5">The sequence shown here is derived from an EMBL/GenBank/DDBJ whole genome shotgun (WGS) entry which is preliminary data.</text>
</comment>
<dbReference type="OrthoDB" id="1600564at2759"/>
<keyword evidence="3" id="KW-0443">Lipid metabolism</keyword>
<reference evidence="6" key="1">
    <citation type="journal article" date="2016" name="Nat. Biotechnol.">
        <title>Sequencing wild and cultivated cassava and related species reveals extensive interspecific hybridization and genetic diversity.</title>
        <authorList>
            <person name="Bredeson J.V."/>
            <person name="Lyons J.B."/>
            <person name="Prochnik S.E."/>
            <person name="Wu G.A."/>
            <person name="Ha C.M."/>
            <person name="Edsinger-Gonzales E."/>
            <person name="Grimwood J."/>
            <person name="Schmutz J."/>
            <person name="Rabbi I.Y."/>
            <person name="Egesi C."/>
            <person name="Nauluvula P."/>
            <person name="Lebot V."/>
            <person name="Ndunguru J."/>
            <person name="Mkamilo G."/>
            <person name="Bart R.S."/>
            <person name="Setter T.L."/>
            <person name="Gleadow R.M."/>
            <person name="Kulakow P."/>
            <person name="Ferguson M.E."/>
            <person name="Rounsley S."/>
            <person name="Rokhsar D.S."/>
        </authorList>
    </citation>
    <scope>NUCLEOTIDE SEQUENCE [LARGE SCALE GENOMIC DNA]</scope>
    <source>
        <strain evidence="6">cv. AM560-2</strain>
    </source>
</reference>
<sequence length="376" mass="41033">MAKGEGVFACCFLLLLIVCIVATNLRGGGAAEAAQVTVFIFGDSTVDVGTNNLLNGTSALANFPYYGIDFPGSIPTGRFSNGFNLADQLAGLFGHDKSPQPYLYLVKNESLFREEILKGVNFASGGSGILEHTGKKLWGRIVPLKEQIQQFEAVRGNISSDLNDPKEAAKLLSNALYIFSVGSNDILDPIRLGTNLTDKLLCDLRSSYRQHLENLYNMGARKFGIIAAAPIGCCPFSRALNKSMGGAGGCLREPNDFARAFYKAIDTLLCTMSSEFPDMKYSLANSYKMTQYVLKHPYLGFNETKKACCGSGYDNGEGGCNKTQNPNLCKNRNKYLFWDLYHPSQAATALSAITLYNGNLDFIKPMNFSLLAQLQL</sequence>
<evidence type="ECO:0000256" key="4">
    <source>
        <dbReference type="SAM" id="SignalP"/>
    </source>
</evidence>
<organism evidence="5 6">
    <name type="scientific">Manihot esculenta</name>
    <name type="common">Cassava</name>
    <name type="synonym">Jatropha manihot</name>
    <dbReference type="NCBI Taxonomy" id="3983"/>
    <lineage>
        <taxon>Eukaryota</taxon>
        <taxon>Viridiplantae</taxon>
        <taxon>Streptophyta</taxon>
        <taxon>Embryophyta</taxon>
        <taxon>Tracheophyta</taxon>
        <taxon>Spermatophyta</taxon>
        <taxon>Magnoliopsida</taxon>
        <taxon>eudicotyledons</taxon>
        <taxon>Gunneridae</taxon>
        <taxon>Pentapetalae</taxon>
        <taxon>rosids</taxon>
        <taxon>fabids</taxon>
        <taxon>Malpighiales</taxon>
        <taxon>Euphorbiaceae</taxon>
        <taxon>Crotonoideae</taxon>
        <taxon>Manihoteae</taxon>
        <taxon>Manihot</taxon>
    </lineage>
</organism>
<dbReference type="InterPro" id="IPR036514">
    <property type="entry name" value="SGNH_hydro_sf"/>
</dbReference>
<gene>
    <name evidence="5" type="ORF">MANES_02G111500v8</name>
</gene>
<dbReference type="EMBL" id="CM004388">
    <property type="protein sequence ID" value="OAY57626.1"/>
    <property type="molecule type" value="Genomic_DNA"/>
</dbReference>
<dbReference type="InterPro" id="IPR051058">
    <property type="entry name" value="GDSL_Est/Lipase"/>
</dbReference>
<dbReference type="AlphaFoldDB" id="A0A2C9WCX6"/>
<evidence type="ECO:0000313" key="5">
    <source>
        <dbReference type="EMBL" id="OAY57626.1"/>
    </source>
</evidence>
<dbReference type="Gene3D" id="3.40.50.1110">
    <property type="entry name" value="SGNH hydrolase"/>
    <property type="match status" value="1"/>
</dbReference>
<evidence type="ECO:0008006" key="7">
    <source>
        <dbReference type="Google" id="ProtNLM"/>
    </source>
</evidence>
<feature type="chain" id="PRO_5012677464" description="GDSL esterase/lipase" evidence="4">
    <location>
        <begin position="23"/>
        <end position="376"/>
    </location>
</feature>
<proteinExistence type="inferred from homology"/>
<dbReference type="Proteomes" id="UP000091857">
    <property type="component" value="Chromosome 2"/>
</dbReference>